<dbReference type="RefSeq" id="XP_017786251.1">
    <property type="nucleotide sequence ID" value="XM_017930762.1"/>
</dbReference>
<protein>
    <submittedName>
        <fullName evidence="11">Lamin Dm0-like</fullName>
    </submittedName>
</protein>
<dbReference type="SUPFAM" id="SSF64593">
    <property type="entry name" value="Intermediate filament protein, coiled coil region"/>
    <property type="match status" value="2"/>
</dbReference>
<feature type="domain" description="IF rod" evidence="9">
    <location>
        <begin position="35"/>
        <end position="391"/>
    </location>
</feature>
<keyword evidence="4" id="KW-0539">Nucleus</keyword>
<dbReference type="PROSITE" id="PS51842">
    <property type="entry name" value="IF_ROD_2"/>
    <property type="match status" value="1"/>
</dbReference>
<feature type="region of interest" description="Disordered" evidence="7">
    <location>
        <begin position="576"/>
        <end position="595"/>
    </location>
</feature>
<comment type="similarity">
    <text evidence="5">Belongs to the intermediate filament family.</text>
</comment>
<accession>A0ABM1NHF1</accession>
<evidence type="ECO:0000256" key="7">
    <source>
        <dbReference type="SAM" id="MobiDB-lite"/>
    </source>
</evidence>
<dbReference type="Pfam" id="PF00932">
    <property type="entry name" value="LTD"/>
    <property type="match status" value="1"/>
</dbReference>
<dbReference type="PANTHER" id="PTHR45721">
    <property type="entry name" value="LAMIN DM0-RELATED"/>
    <property type="match status" value="1"/>
</dbReference>
<evidence type="ECO:0000256" key="6">
    <source>
        <dbReference type="SAM" id="Coils"/>
    </source>
</evidence>
<evidence type="ECO:0000259" key="9">
    <source>
        <dbReference type="PROSITE" id="PS51842"/>
    </source>
</evidence>
<keyword evidence="2 5" id="KW-0403">Intermediate filament</keyword>
<dbReference type="PANTHER" id="PTHR45721:SF11">
    <property type="entry name" value="LAMIN DM0-RELATED"/>
    <property type="match status" value="1"/>
</dbReference>
<dbReference type="SMART" id="SM01391">
    <property type="entry name" value="Filament"/>
    <property type="match status" value="1"/>
</dbReference>
<organism evidence="10 11">
    <name type="scientific">Nicrophorus vespilloides</name>
    <name type="common">Boreal carrion beetle</name>
    <dbReference type="NCBI Taxonomy" id="110193"/>
    <lineage>
        <taxon>Eukaryota</taxon>
        <taxon>Metazoa</taxon>
        <taxon>Ecdysozoa</taxon>
        <taxon>Arthropoda</taxon>
        <taxon>Hexapoda</taxon>
        <taxon>Insecta</taxon>
        <taxon>Pterygota</taxon>
        <taxon>Neoptera</taxon>
        <taxon>Endopterygota</taxon>
        <taxon>Coleoptera</taxon>
        <taxon>Polyphaga</taxon>
        <taxon>Staphyliniformia</taxon>
        <taxon>Silphidae</taxon>
        <taxon>Nicrophorinae</taxon>
        <taxon>Nicrophorus</taxon>
    </lineage>
</organism>
<evidence type="ECO:0000313" key="11">
    <source>
        <dbReference type="RefSeq" id="XP_017786251.1"/>
    </source>
</evidence>
<sequence>MSAKNKKSGGTPASQGIPQRPASPLSPTRHSRLQEKADLQNLNDRLACYIDRVRYLETENNRLSKEVQISQETVTREVSNIKSMYDHELSDARRLLDETHREKAKLEIDLKRVWDENEELKAGLTKKSKDLLIAENSVRILETRTNDLTHKYNQAQGDAKKAITDAKELEKERDKLKKLVDELRKQLEEESLARVDVENNNQSLREELSFKDQIFQQQLTETRTRRQVEITEIDGRLAEQYEAKMQEALQGLRDQYESQMANNRQEIELLYESKIKNLQMAANRNSGAASAALDELRTNRLRIDSLTGKITELESLNASAAGRIRDLEKLLEHERMCHAEDRALLEGDLARMREDMAQQMQEYRELMDIKVSLDLEIAAYRKLLESEEARLNISQPTANTSADSSTASRSIRGSSTRRTPVRFSGGNKRKRTLLDESSESALNDYSVTSSSKGDMEVAEVCPDGIFIKLHNKSDKEVALGGWNVLRRCGDAEISFKFHRSVKIEPNGTVTVWSSDSGKEHEPPTNIVMKGQKWLVADNMVTCIINNSGEEVATSERVRMQHSNSMSRHREFSYLGGEDLHHQQGDPTGEEKCRLM</sequence>
<dbReference type="Gene3D" id="1.20.5.1160">
    <property type="entry name" value="Vasodilator-stimulated phosphoprotein"/>
    <property type="match status" value="1"/>
</dbReference>
<dbReference type="InterPro" id="IPR036415">
    <property type="entry name" value="Lamin_tail_dom_sf"/>
</dbReference>
<evidence type="ECO:0000259" key="8">
    <source>
        <dbReference type="PROSITE" id="PS51841"/>
    </source>
</evidence>
<feature type="coiled-coil region" evidence="6">
    <location>
        <begin position="152"/>
        <end position="207"/>
    </location>
</feature>
<dbReference type="Pfam" id="PF00038">
    <property type="entry name" value="Filament"/>
    <property type="match status" value="1"/>
</dbReference>
<feature type="coiled-coil region" evidence="6">
    <location>
        <begin position="310"/>
        <end position="369"/>
    </location>
</feature>
<reference evidence="11" key="1">
    <citation type="submission" date="2025-08" db="UniProtKB">
        <authorList>
            <consortium name="RefSeq"/>
        </authorList>
    </citation>
    <scope>IDENTIFICATION</scope>
    <source>
        <tissue evidence="11">Whole Larva</tissue>
    </source>
</reference>
<dbReference type="Gene3D" id="1.20.5.500">
    <property type="entry name" value="Single helix bin"/>
    <property type="match status" value="1"/>
</dbReference>
<keyword evidence="3 6" id="KW-0175">Coiled coil</keyword>
<dbReference type="InterPro" id="IPR039008">
    <property type="entry name" value="IF_rod_dom"/>
</dbReference>
<evidence type="ECO:0000256" key="2">
    <source>
        <dbReference type="ARBA" id="ARBA00022754"/>
    </source>
</evidence>
<evidence type="ECO:0000313" key="10">
    <source>
        <dbReference type="Proteomes" id="UP000695000"/>
    </source>
</evidence>
<feature type="coiled-coil region" evidence="6">
    <location>
        <begin position="246"/>
        <end position="273"/>
    </location>
</feature>
<evidence type="ECO:0000256" key="5">
    <source>
        <dbReference type="RuleBase" id="RU000685"/>
    </source>
</evidence>
<comment type="subcellular location">
    <subcellularLocation>
        <location evidence="1">Nucleus</location>
    </subcellularLocation>
</comment>
<feature type="domain" description="LTD" evidence="8">
    <location>
        <begin position="443"/>
        <end position="561"/>
    </location>
</feature>
<dbReference type="Gene3D" id="2.60.40.1260">
    <property type="entry name" value="Lamin Tail domain"/>
    <property type="match status" value="1"/>
</dbReference>
<evidence type="ECO:0000256" key="4">
    <source>
        <dbReference type="ARBA" id="ARBA00023242"/>
    </source>
</evidence>
<dbReference type="Gene3D" id="1.20.5.170">
    <property type="match status" value="1"/>
</dbReference>
<feature type="region of interest" description="Disordered" evidence="7">
    <location>
        <begin position="394"/>
        <end position="437"/>
    </location>
</feature>
<keyword evidence="10" id="KW-1185">Reference proteome</keyword>
<name>A0ABM1NHF1_NICVS</name>
<evidence type="ECO:0000256" key="1">
    <source>
        <dbReference type="ARBA" id="ARBA00004123"/>
    </source>
</evidence>
<dbReference type="PROSITE" id="PS00226">
    <property type="entry name" value="IF_ROD_1"/>
    <property type="match status" value="1"/>
</dbReference>
<feature type="region of interest" description="Disordered" evidence="7">
    <location>
        <begin position="1"/>
        <end position="30"/>
    </location>
</feature>
<proteinExistence type="inferred from homology"/>
<dbReference type="Proteomes" id="UP000695000">
    <property type="component" value="Unplaced"/>
</dbReference>
<dbReference type="SUPFAM" id="SSF74853">
    <property type="entry name" value="Lamin A/C globular tail domain"/>
    <property type="match status" value="1"/>
</dbReference>
<dbReference type="PROSITE" id="PS51841">
    <property type="entry name" value="LTD"/>
    <property type="match status" value="1"/>
</dbReference>
<dbReference type="GeneID" id="108569266"/>
<gene>
    <name evidence="11" type="primary">LOC108569266</name>
</gene>
<dbReference type="InterPro" id="IPR001322">
    <property type="entry name" value="Lamin_tail_dom"/>
</dbReference>
<evidence type="ECO:0000256" key="3">
    <source>
        <dbReference type="ARBA" id="ARBA00023054"/>
    </source>
</evidence>
<feature type="compositionally biased region" description="Low complexity" evidence="7">
    <location>
        <begin position="397"/>
        <end position="418"/>
    </location>
</feature>
<dbReference type="InterPro" id="IPR018039">
    <property type="entry name" value="IF_conserved"/>
</dbReference>